<evidence type="ECO:0000259" key="1">
    <source>
        <dbReference type="Pfam" id="PF05161"/>
    </source>
</evidence>
<organism evidence="3 4">
    <name type="scientific">Fulvimarina manganoxydans</name>
    <dbReference type="NCBI Taxonomy" id="937218"/>
    <lineage>
        <taxon>Bacteria</taxon>
        <taxon>Pseudomonadati</taxon>
        <taxon>Pseudomonadota</taxon>
        <taxon>Alphaproteobacteria</taxon>
        <taxon>Hyphomicrobiales</taxon>
        <taxon>Aurantimonadaceae</taxon>
        <taxon>Fulvimarina</taxon>
    </lineage>
</organism>
<dbReference type="InterPro" id="IPR039760">
    <property type="entry name" value="MOFRL_protein"/>
</dbReference>
<dbReference type="SUPFAM" id="SSF82544">
    <property type="entry name" value="GckA/TtuD-like"/>
    <property type="match status" value="1"/>
</dbReference>
<dbReference type="InterPro" id="IPR038614">
    <property type="entry name" value="GK_N_sf"/>
</dbReference>
<evidence type="ECO:0000259" key="2">
    <source>
        <dbReference type="Pfam" id="PF13660"/>
    </source>
</evidence>
<keyword evidence="3" id="KW-0670">Pyruvate</keyword>
<name>A0A1W2DIP8_9HYPH</name>
<dbReference type="PANTHER" id="PTHR12227:SF0">
    <property type="entry name" value="GLYCERATE KINASE"/>
    <property type="match status" value="1"/>
</dbReference>
<feature type="domain" description="MOFRL" evidence="1">
    <location>
        <begin position="307"/>
        <end position="414"/>
    </location>
</feature>
<evidence type="ECO:0000313" key="3">
    <source>
        <dbReference type="EMBL" id="SMC97397.1"/>
    </source>
</evidence>
<dbReference type="InterPro" id="IPR025286">
    <property type="entry name" value="MOFRL_assoc_dom"/>
</dbReference>
<dbReference type="PANTHER" id="PTHR12227">
    <property type="entry name" value="GLYCERATE KINASE"/>
    <property type="match status" value="1"/>
</dbReference>
<dbReference type="EMBL" id="FWXR01000015">
    <property type="protein sequence ID" value="SMC97397.1"/>
    <property type="molecule type" value="Genomic_DNA"/>
</dbReference>
<accession>A0A1W2DIP8</accession>
<dbReference type="Proteomes" id="UP000192656">
    <property type="component" value="Unassembled WGS sequence"/>
</dbReference>
<dbReference type="GO" id="GO:0005737">
    <property type="term" value="C:cytoplasm"/>
    <property type="evidence" value="ECO:0007669"/>
    <property type="project" value="TreeGrafter"/>
</dbReference>
<dbReference type="RefSeq" id="WP_084411365.1">
    <property type="nucleotide sequence ID" value="NZ_FWXR01000015.1"/>
</dbReference>
<keyword evidence="4" id="KW-1185">Reference proteome</keyword>
<dbReference type="Gene3D" id="3.40.1480.10">
    <property type="entry name" value="MOFRL domain"/>
    <property type="match status" value="1"/>
</dbReference>
<sequence length="421" mass="42681">MSPDDLRPALREAFAAGVAAADPAAAVRAALQDHREALEGASRIFVAALGKAACVMAEAAIAELGREPTEGIVVTTDAAARPIAGCRVIAGGHPLPDAGSVEGGSALLTLAEKAEEGDLLLALISGGGSALGVAPREGLTLSDKTAVTDLLLRSGADITEMNTVRRALSRLKGGGLAEAAAPARVLSLIVSDVPGDDPATVASGPTARASSALSAQDVLDRRGLLERIPSAVRAAIESAETPAPLRGVMNRIVASNARSVEAVAAHLRTQGFRVVTRPGWLGGDVEEAARELFELFAVQDTQGGPLAVVAGGETTVEVTGDGLGGRNQEFALRFARLAEEKGITAPFGFLSGGTDGRDGPTDTAGGIVDGGSLERLRIAGVDLADHLARNDAYHALKASGDLLMTGATGTNVADLQIALKL</sequence>
<proteinExistence type="predicted"/>
<dbReference type="Gene3D" id="3.40.50.10180">
    <property type="entry name" value="Glycerate kinase, MOFRL-like N-terminal domain"/>
    <property type="match status" value="1"/>
</dbReference>
<dbReference type="AlphaFoldDB" id="A0A1W2DIP8"/>
<feature type="domain" description="MOFRL-associated" evidence="2">
    <location>
        <begin position="10"/>
        <end position="236"/>
    </location>
</feature>
<dbReference type="Pfam" id="PF05161">
    <property type="entry name" value="MOFRL"/>
    <property type="match status" value="1"/>
</dbReference>
<dbReference type="InterPro" id="IPR037035">
    <property type="entry name" value="GK-like_C_sf"/>
</dbReference>
<reference evidence="3 4" key="1">
    <citation type="submission" date="2017-04" db="EMBL/GenBank/DDBJ databases">
        <authorList>
            <person name="Afonso C.L."/>
            <person name="Miller P.J."/>
            <person name="Scott M.A."/>
            <person name="Spackman E."/>
            <person name="Goraichik I."/>
            <person name="Dimitrov K.M."/>
            <person name="Suarez D.L."/>
            <person name="Swayne D.E."/>
        </authorList>
    </citation>
    <scope>NUCLEOTIDE SEQUENCE [LARGE SCALE GENOMIC DNA]</scope>
    <source>
        <strain evidence="3 4">CGMCC 1.10972</strain>
    </source>
</reference>
<evidence type="ECO:0000313" key="4">
    <source>
        <dbReference type="Proteomes" id="UP000192656"/>
    </source>
</evidence>
<protein>
    <submittedName>
        <fullName evidence="3">Hydroxypyruvate reductase</fullName>
    </submittedName>
</protein>
<dbReference type="Pfam" id="PF13660">
    <property type="entry name" value="DUF4147"/>
    <property type="match status" value="1"/>
</dbReference>
<dbReference type="InterPro" id="IPR007835">
    <property type="entry name" value="MOFRL"/>
</dbReference>
<dbReference type="STRING" id="937218.SAMN06297251_11583"/>
<dbReference type="GO" id="GO:0008887">
    <property type="term" value="F:glycerate kinase activity"/>
    <property type="evidence" value="ECO:0007669"/>
    <property type="project" value="InterPro"/>
</dbReference>
<gene>
    <name evidence="3" type="ORF">SAMN06297251_11583</name>
</gene>